<gene>
    <name evidence="2" type="ORF">AUEXF2481DRAFT_29422</name>
</gene>
<dbReference type="EMBL" id="KL584759">
    <property type="protein sequence ID" value="KEQ95338.1"/>
    <property type="molecule type" value="Genomic_DNA"/>
</dbReference>
<dbReference type="HOGENOM" id="CLU_018733_0_0_1"/>
<name>A0A074YC12_AURSE</name>
<feature type="compositionally biased region" description="Low complexity" evidence="1">
    <location>
        <begin position="599"/>
        <end position="612"/>
    </location>
</feature>
<evidence type="ECO:0000256" key="1">
    <source>
        <dbReference type="SAM" id="MobiDB-lite"/>
    </source>
</evidence>
<feature type="compositionally biased region" description="Basic and acidic residues" evidence="1">
    <location>
        <begin position="92"/>
        <end position="107"/>
    </location>
</feature>
<dbReference type="InParanoid" id="A0A074YC12"/>
<dbReference type="RefSeq" id="XP_013343787.1">
    <property type="nucleotide sequence ID" value="XM_013488333.1"/>
</dbReference>
<dbReference type="AlphaFoldDB" id="A0A074YC12"/>
<feature type="compositionally biased region" description="Polar residues" evidence="1">
    <location>
        <begin position="629"/>
        <end position="638"/>
    </location>
</feature>
<feature type="compositionally biased region" description="Polar residues" evidence="1">
    <location>
        <begin position="581"/>
        <end position="595"/>
    </location>
</feature>
<evidence type="ECO:0000313" key="3">
    <source>
        <dbReference type="Proteomes" id="UP000030641"/>
    </source>
</evidence>
<protein>
    <submittedName>
        <fullName evidence="2">Uncharacterized protein</fullName>
    </submittedName>
</protein>
<dbReference type="OrthoDB" id="185373at2759"/>
<sequence>MQALWSRIAQTGLGCHCPSCVAAGTSGIARRTGNAAGRRPVRWALSSTFVYSGIFAAAATTDAGFKQKRREQWDRAIADIKHDLDQPALETPKVERQPSQAKKEDEETVRWKPLFDEPQQVMLAGPQFGEGPAWPANTGARLHRGSLPPTSIHAGILSRERARASRWTTKKIRTNELAVDKLILRTLLHLDNLGSREHITNTVSESCLDFFGASTTHLKALLLFTNEQHHEAYNYPDPNAHPDDLPRQHKHGVTYKQDETGDFHRIAEELHSALAQLFKRTKSGQLPYHDLIAKVAYNLYVSPVAPSLDCWNTLLCGFLDCEDAHMANLTIQAIHNANVRSNEITLKTTLKYYIMVNSRSGFITFVDRMRGLRGGLALAKPGISITDTGRSRLMVDQATKKVYQKPYPNPGVLEVLIQGVLHFVGFDAALRVCKDMGNNGWGLSTRGLTSLLDDRARNADYAAGCQIWDLIKSLQRESHQSRQPERLFPQTYTAMLRLCSACNEMTRFDYIVSEARSARYAHQELLDLFRHETHTKSGIRQLPRPQVAIPNLVYNVSEEDFDLIEEKEPIGKSKPEHVAELSTSPSDTLATSTDFDQMAGLSESEEGGSALSQRTVDEKLDQHEDDWLDSSTAAGVRG</sequence>
<dbReference type="OMA" id="STCRCVS"/>
<accession>A0A074YC12</accession>
<proteinExistence type="predicted"/>
<feature type="region of interest" description="Disordered" evidence="1">
    <location>
        <begin position="84"/>
        <end position="107"/>
    </location>
</feature>
<evidence type="ECO:0000313" key="2">
    <source>
        <dbReference type="EMBL" id="KEQ95338.1"/>
    </source>
</evidence>
<feature type="region of interest" description="Disordered" evidence="1">
    <location>
        <begin position="569"/>
        <end position="638"/>
    </location>
</feature>
<dbReference type="Proteomes" id="UP000030641">
    <property type="component" value="Unassembled WGS sequence"/>
</dbReference>
<organism evidence="2 3">
    <name type="scientific">Aureobasidium subglaciale (strain EXF-2481)</name>
    <name type="common">Aureobasidium pullulans var. subglaciale</name>
    <dbReference type="NCBI Taxonomy" id="1043005"/>
    <lineage>
        <taxon>Eukaryota</taxon>
        <taxon>Fungi</taxon>
        <taxon>Dikarya</taxon>
        <taxon>Ascomycota</taxon>
        <taxon>Pezizomycotina</taxon>
        <taxon>Dothideomycetes</taxon>
        <taxon>Dothideomycetidae</taxon>
        <taxon>Dothideales</taxon>
        <taxon>Saccotheciaceae</taxon>
        <taxon>Aureobasidium</taxon>
    </lineage>
</organism>
<dbReference type="GeneID" id="25363961"/>
<keyword evidence="3" id="KW-1185">Reference proteome</keyword>
<feature type="compositionally biased region" description="Basic and acidic residues" evidence="1">
    <location>
        <begin position="569"/>
        <end position="579"/>
    </location>
</feature>
<reference evidence="2 3" key="1">
    <citation type="journal article" date="2014" name="BMC Genomics">
        <title>Genome sequencing of four Aureobasidium pullulans varieties: biotechnological potential, stress tolerance, and description of new species.</title>
        <authorList>
            <person name="Gostin Ar C."/>
            <person name="Ohm R.A."/>
            <person name="Kogej T."/>
            <person name="Sonjak S."/>
            <person name="Turk M."/>
            <person name="Zajc J."/>
            <person name="Zalar P."/>
            <person name="Grube M."/>
            <person name="Sun H."/>
            <person name="Han J."/>
            <person name="Sharma A."/>
            <person name="Chiniquy J."/>
            <person name="Ngan C.Y."/>
            <person name="Lipzen A."/>
            <person name="Barry K."/>
            <person name="Grigoriev I.V."/>
            <person name="Gunde-Cimerman N."/>
        </authorList>
    </citation>
    <scope>NUCLEOTIDE SEQUENCE [LARGE SCALE GENOMIC DNA]</scope>
    <source>
        <strain evidence="2 3">EXF-2481</strain>
    </source>
</reference>
<dbReference type="STRING" id="1043005.A0A074YC12"/>